<protein>
    <submittedName>
        <fullName evidence="3">Uncharacterized protein</fullName>
    </submittedName>
</protein>
<accession>A0A1J4JPV3</accession>
<feature type="coiled-coil region" evidence="1">
    <location>
        <begin position="173"/>
        <end position="218"/>
    </location>
</feature>
<dbReference type="PANTHER" id="PTHR47026">
    <property type="entry name" value="PIGMENTOSA GTPASE REGULATOR-LIKE PROTEIN, PUTATIVE-RELATED"/>
    <property type="match status" value="1"/>
</dbReference>
<evidence type="ECO:0000313" key="3">
    <source>
        <dbReference type="EMBL" id="OHT01137.1"/>
    </source>
</evidence>
<dbReference type="AlphaFoldDB" id="A0A1J4JPV3"/>
<gene>
    <name evidence="3" type="ORF">TRFO_01735</name>
</gene>
<reference evidence="3" key="1">
    <citation type="submission" date="2016-10" db="EMBL/GenBank/DDBJ databases">
        <authorList>
            <person name="Benchimol M."/>
            <person name="Almeida L.G."/>
            <person name="Vasconcelos A.T."/>
            <person name="Perreira-Neves A."/>
            <person name="Rosa I.A."/>
            <person name="Tasca T."/>
            <person name="Bogo M.R."/>
            <person name="de Souza W."/>
        </authorList>
    </citation>
    <scope>NUCLEOTIDE SEQUENCE [LARGE SCALE GENOMIC DNA]</scope>
    <source>
        <strain evidence="3">K</strain>
    </source>
</reference>
<keyword evidence="1" id="KW-0175">Coiled coil</keyword>
<proteinExistence type="predicted"/>
<feature type="compositionally biased region" description="Polar residues" evidence="2">
    <location>
        <begin position="350"/>
        <end position="368"/>
    </location>
</feature>
<sequence length="409" mass="47166">MRKSRNEYDADDVRDIVESLISGMSLARVPDELHTQLLMPLSAAKNEAIVAGNSSAVKRIQSIMRELRLNPGKRNGGSSRASSRPQSAFVTSRAMNDKIGNLDVTIDELLEGRSLDTVESSLISRLIPAMKNRKQGLIANGDYHGSQLLENLIQEANSKHYEATYQNVQSTKLNNLKLQLLQAKADLEAAENFWKESKEQQENDFNESLALLEEQQAQQLIDYDNSFPENLPANFRKLSCHVLQLREQEKHLVLSKRYEDAIPFRERADKLEAKELEQQRQKFIRAFNTQREQLLETHASQKRCFERNWERKWERFNKEKEHEISVLHKTIANFERKIGMLENETDFVTAPSTPRHTPRVSSRQSTMNRAPMRTTPANMNARVRNIAASRMTQKKPVIRRVPSAREQVY</sequence>
<evidence type="ECO:0000256" key="2">
    <source>
        <dbReference type="SAM" id="MobiDB-lite"/>
    </source>
</evidence>
<dbReference type="RefSeq" id="XP_068354273.1">
    <property type="nucleotide sequence ID" value="XM_068490282.1"/>
</dbReference>
<dbReference type="VEuPathDB" id="TrichDB:TRFO_01735"/>
<dbReference type="PANTHER" id="PTHR47026:SF2">
    <property type="entry name" value="FLAGELLAR ASSOCIATED PROTEIN"/>
    <property type="match status" value="1"/>
</dbReference>
<dbReference type="GeneID" id="94824986"/>
<evidence type="ECO:0000256" key="1">
    <source>
        <dbReference type="SAM" id="Coils"/>
    </source>
</evidence>
<keyword evidence="4" id="KW-1185">Reference proteome</keyword>
<organism evidence="3 4">
    <name type="scientific">Tritrichomonas foetus</name>
    <dbReference type="NCBI Taxonomy" id="1144522"/>
    <lineage>
        <taxon>Eukaryota</taxon>
        <taxon>Metamonada</taxon>
        <taxon>Parabasalia</taxon>
        <taxon>Tritrichomonadida</taxon>
        <taxon>Tritrichomonadidae</taxon>
        <taxon>Tritrichomonas</taxon>
    </lineage>
</organism>
<feature type="coiled-coil region" evidence="1">
    <location>
        <begin position="317"/>
        <end position="344"/>
    </location>
</feature>
<evidence type="ECO:0000313" key="4">
    <source>
        <dbReference type="Proteomes" id="UP000179807"/>
    </source>
</evidence>
<name>A0A1J4JPV3_9EUKA</name>
<dbReference type="OrthoDB" id="10265858at2759"/>
<dbReference type="EMBL" id="MLAK01000926">
    <property type="protein sequence ID" value="OHT01137.1"/>
    <property type="molecule type" value="Genomic_DNA"/>
</dbReference>
<dbReference type="Proteomes" id="UP000179807">
    <property type="component" value="Unassembled WGS sequence"/>
</dbReference>
<comment type="caution">
    <text evidence="3">The sequence shown here is derived from an EMBL/GenBank/DDBJ whole genome shotgun (WGS) entry which is preliminary data.</text>
</comment>
<feature type="region of interest" description="Disordered" evidence="2">
    <location>
        <begin position="348"/>
        <end position="373"/>
    </location>
</feature>